<keyword evidence="1" id="KW-0472">Membrane</keyword>
<sequence length="225" mass="26362">MKSTKEKDKEQSKSKMSVCIFVFPVLFLLFSFFAPAIFTRNIPLLSYIPWVNEVCFNEKTGVIGDTFGIMNPFIAIAAAVITGLAFWEQYKANQQLKDDNAKQQVERQFYEMLKIHRDNVAEFITRREDKEIRGQRAVKYFLKDFLKIYDKVSTVIDANQKDLDDNSKLSQDKIELAYLIFFEAEDCESVIKDSHIKELLKKFKESDEYKNLELINRFCQINCVI</sequence>
<dbReference type="RefSeq" id="WP_109587525.1">
    <property type="nucleotide sequence ID" value="NZ_QGHD01000014.1"/>
</dbReference>
<evidence type="ECO:0008006" key="4">
    <source>
        <dbReference type="Google" id="ProtNLM"/>
    </source>
</evidence>
<dbReference type="EMBL" id="QGHD01000014">
    <property type="protein sequence ID" value="PWK98243.1"/>
    <property type="molecule type" value="Genomic_DNA"/>
</dbReference>
<proteinExistence type="predicted"/>
<gene>
    <name evidence="2" type="ORF">B0H50_11450</name>
</gene>
<organism evidence="2 3">
    <name type="scientific">Hallerella porci</name>
    <dbReference type="NCBI Taxonomy" id="1945871"/>
    <lineage>
        <taxon>Bacteria</taxon>
        <taxon>Pseudomonadati</taxon>
        <taxon>Fibrobacterota</taxon>
        <taxon>Fibrobacteria</taxon>
        <taxon>Fibrobacterales</taxon>
        <taxon>Fibrobacteraceae</taxon>
        <taxon>Hallerella</taxon>
    </lineage>
</organism>
<keyword evidence="1" id="KW-0812">Transmembrane</keyword>
<evidence type="ECO:0000256" key="1">
    <source>
        <dbReference type="SAM" id="Phobius"/>
    </source>
</evidence>
<comment type="caution">
    <text evidence="2">The sequence shown here is derived from an EMBL/GenBank/DDBJ whole genome shotgun (WGS) entry which is preliminary data.</text>
</comment>
<feature type="transmembrane region" description="Helical" evidence="1">
    <location>
        <begin position="69"/>
        <end position="87"/>
    </location>
</feature>
<keyword evidence="3" id="KW-1185">Reference proteome</keyword>
<evidence type="ECO:0000313" key="2">
    <source>
        <dbReference type="EMBL" id="PWK98243.1"/>
    </source>
</evidence>
<keyword evidence="1" id="KW-1133">Transmembrane helix</keyword>
<evidence type="ECO:0000313" key="3">
    <source>
        <dbReference type="Proteomes" id="UP000245523"/>
    </source>
</evidence>
<accession>A0ABX5LQW8</accession>
<dbReference type="Proteomes" id="UP000245523">
    <property type="component" value="Unassembled WGS sequence"/>
</dbReference>
<reference evidence="2 3" key="1">
    <citation type="submission" date="2018-05" db="EMBL/GenBank/DDBJ databases">
        <title>Animal gut microbial communities from fecal samples from Wisconsin, USA.</title>
        <authorList>
            <person name="Neumann A."/>
        </authorList>
    </citation>
    <scope>NUCLEOTIDE SEQUENCE [LARGE SCALE GENOMIC DNA]</scope>
    <source>
        <strain evidence="2 3">UWS4</strain>
    </source>
</reference>
<protein>
    <recommendedName>
        <fullName evidence="4">Phage abortive infection protein</fullName>
    </recommendedName>
</protein>
<name>A0ABX5LQW8_9BACT</name>
<feature type="transmembrane region" description="Helical" evidence="1">
    <location>
        <begin position="20"/>
        <end position="38"/>
    </location>
</feature>